<dbReference type="GO" id="GO:0005198">
    <property type="term" value="F:structural molecule activity"/>
    <property type="evidence" value="ECO:0007669"/>
    <property type="project" value="UniProtKB-UniRule"/>
</dbReference>
<keyword evidence="6" id="KW-0969">Cilium</keyword>
<dbReference type="PANTHER" id="PTHR34653">
    <property type="match status" value="1"/>
</dbReference>
<evidence type="ECO:0000256" key="4">
    <source>
        <dbReference type="HAMAP-Rule" id="MF_00724"/>
    </source>
</evidence>
<dbReference type="Pfam" id="PF02049">
    <property type="entry name" value="FliE"/>
    <property type="match status" value="1"/>
</dbReference>
<dbReference type="EMBL" id="DRMH01000094">
    <property type="protein sequence ID" value="HFC98217.1"/>
    <property type="molecule type" value="Genomic_DNA"/>
</dbReference>
<dbReference type="GO" id="GO:0071973">
    <property type="term" value="P:bacterial-type flagellum-dependent cell motility"/>
    <property type="evidence" value="ECO:0007669"/>
    <property type="project" value="InterPro"/>
</dbReference>
<keyword evidence="6" id="KW-0282">Flagellum</keyword>
<dbReference type="PANTHER" id="PTHR34653:SF1">
    <property type="entry name" value="FLAGELLAR HOOK-BASAL BODY COMPLEX PROTEIN FLIE"/>
    <property type="match status" value="1"/>
</dbReference>
<comment type="subcellular location">
    <subcellularLocation>
        <location evidence="1 4">Bacterial flagellum basal body</location>
    </subcellularLocation>
</comment>
<dbReference type="PRINTS" id="PR01006">
    <property type="entry name" value="FLGHOOKFLIE"/>
</dbReference>
<proteinExistence type="inferred from homology"/>
<keyword evidence="3 4" id="KW-0975">Bacterial flagellum</keyword>
<reference evidence="6" key="1">
    <citation type="journal article" date="2020" name="mSystems">
        <title>Genome- and Community-Level Interaction Insights into Carbon Utilization and Element Cycling Functions of Hydrothermarchaeota in Hydrothermal Sediment.</title>
        <authorList>
            <person name="Zhou Z."/>
            <person name="Liu Y."/>
            <person name="Xu W."/>
            <person name="Pan J."/>
            <person name="Luo Z.H."/>
            <person name="Li M."/>
        </authorList>
    </citation>
    <scope>NUCLEOTIDE SEQUENCE [LARGE SCALE GENOMIC DNA]</scope>
    <source>
        <strain evidence="6">HyVt-483</strain>
    </source>
</reference>
<dbReference type="NCBIfam" id="TIGR00205">
    <property type="entry name" value="fliE"/>
    <property type="match status" value="1"/>
</dbReference>
<organism evidence="6">
    <name type="scientific">Thermosulfurimonas dismutans</name>
    <dbReference type="NCBI Taxonomy" id="999894"/>
    <lineage>
        <taxon>Bacteria</taxon>
        <taxon>Pseudomonadati</taxon>
        <taxon>Thermodesulfobacteriota</taxon>
        <taxon>Thermodesulfobacteria</taxon>
        <taxon>Thermodesulfobacteriales</taxon>
        <taxon>Thermodesulfobacteriaceae</taxon>
        <taxon>Thermosulfurimonas</taxon>
    </lineage>
</organism>
<dbReference type="GO" id="GO:0003774">
    <property type="term" value="F:cytoskeletal motor activity"/>
    <property type="evidence" value="ECO:0007669"/>
    <property type="project" value="InterPro"/>
</dbReference>
<dbReference type="AlphaFoldDB" id="A0A7C3GEG1"/>
<sequence>MKVQNLSLKAWPDLLAPPDKKSRGFEDLLRTKLREVDQDQKEALFRLRAFAAGKDTDVAGLSLALARAELSFRMVLRIRNKILEAYQEIMRMQI</sequence>
<comment type="caution">
    <text evidence="6">The sequence shown here is derived from an EMBL/GenBank/DDBJ whole genome shotgun (WGS) entry which is preliminary data.</text>
</comment>
<keyword evidence="6" id="KW-0966">Cell projection</keyword>
<dbReference type="GO" id="GO:0009425">
    <property type="term" value="C:bacterial-type flagellum basal body"/>
    <property type="evidence" value="ECO:0007669"/>
    <property type="project" value="UniProtKB-SubCell"/>
</dbReference>
<name>A0A7C3GEG1_9BACT</name>
<accession>A0A7C3GEG1</accession>
<dbReference type="HAMAP" id="MF_00724">
    <property type="entry name" value="FliE"/>
    <property type="match status" value="1"/>
</dbReference>
<evidence type="ECO:0000313" key="6">
    <source>
        <dbReference type="EMBL" id="HFC98217.1"/>
    </source>
</evidence>
<evidence type="ECO:0000256" key="1">
    <source>
        <dbReference type="ARBA" id="ARBA00004117"/>
    </source>
</evidence>
<comment type="similarity">
    <text evidence="2 4">Belongs to the FliE family.</text>
</comment>
<evidence type="ECO:0000256" key="2">
    <source>
        <dbReference type="ARBA" id="ARBA00009272"/>
    </source>
</evidence>
<dbReference type="Proteomes" id="UP000886043">
    <property type="component" value="Unassembled WGS sequence"/>
</dbReference>
<evidence type="ECO:0000256" key="5">
    <source>
        <dbReference type="NCBIfam" id="TIGR00205"/>
    </source>
</evidence>
<evidence type="ECO:0000256" key="3">
    <source>
        <dbReference type="ARBA" id="ARBA00023143"/>
    </source>
</evidence>
<gene>
    <name evidence="4 6" type="primary">fliE</name>
    <name evidence="6" type="ORF">ENJ40_07160</name>
</gene>
<protein>
    <recommendedName>
        <fullName evidence="4 5">Flagellar hook-basal body complex protein FliE</fullName>
    </recommendedName>
</protein>
<dbReference type="InterPro" id="IPR001624">
    <property type="entry name" value="FliE"/>
</dbReference>